<evidence type="ECO:0000313" key="3">
    <source>
        <dbReference type="Proteomes" id="UP001603857"/>
    </source>
</evidence>
<reference evidence="2 3" key="1">
    <citation type="submission" date="2024-08" db="EMBL/GenBank/DDBJ databases">
        <title>Insights into the chromosomal genome structure of Flemingia macrophylla.</title>
        <authorList>
            <person name="Ding Y."/>
            <person name="Zhao Y."/>
            <person name="Bi W."/>
            <person name="Wu M."/>
            <person name="Zhao G."/>
            <person name="Gong Y."/>
            <person name="Li W."/>
            <person name="Zhang P."/>
        </authorList>
    </citation>
    <scope>NUCLEOTIDE SEQUENCE [LARGE SCALE GENOMIC DNA]</scope>
    <source>
        <strain evidence="2">DYQJB</strain>
        <tissue evidence="2">Leaf</tissue>
    </source>
</reference>
<keyword evidence="1" id="KW-0812">Transmembrane</keyword>
<dbReference type="AlphaFoldDB" id="A0ABD1MZM4"/>
<accession>A0ABD1MZM4</accession>
<evidence type="ECO:0000313" key="2">
    <source>
        <dbReference type="EMBL" id="KAL2340982.1"/>
    </source>
</evidence>
<keyword evidence="1" id="KW-0472">Membrane</keyword>
<dbReference type="Proteomes" id="UP001603857">
    <property type="component" value="Unassembled WGS sequence"/>
</dbReference>
<gene>
    <name evidence="2" type="ORF">Fmac_008922</name>
</gene>
<dbReference type="EMBL" id="JBGMDY010000003">
    <property type="protein sequence ID" value="KAL2340982.1"/>
    <property type="molecule type" value="Genomic_DNA"/>
</dbReference>
<proteinExistence type="predicted"/>
<keyword evidence="3" id="KW-1185">Reference proteome</keyword>
<feature type="transmembrane region" description="Helical" evidence="1">
    <location>
        <begin position="21"/>
        <end position="47"/>
    </location>
</feature>
<organism evidence="2 3">
    <name type="scientific">Flemingia macrophylla</name>
    <dbReference type="NCBI Taxonomy" id="520843"/>
    <lineage>
        <taxon>Eukaryota</taxon>
        <taxon>Viridiplantae</taxon>
        <taxon>Streptophyta</taxon>
        <taxon>Embryophyta</taxon>
        <taxon>Tracheophyta</taxon>
        <taxon>Spermatophyta</taxon>
        <taxon>Magnoliopsida</taxon>
        <taxon>eudicotyledons</taxon>
        <taxon>Gunneridae</taxon>
        <taxon>Pentapetalae</taxon>
        <taxon>rosids</taxon>
        <taxon>fabids</taxon>
        <taxon>Fabales</taxon>
        <taxon>Fabaceae</taxon>
        <taxon>Papilionoideae</taxon>
        <taxon>50 kb inversion clade</taxon>
        <taxon>NPAAA clade</taxon>
        <taxon>indigoferoid/millettioid clade</taxon>
        <taxon>Phaseoleae</taxon>
        <taxon>Flemingia</taxon>
    </lineage>
</organism>
<evidence type="ECO:0000256" key="1">
    <source>
        <dbReference type="SAM" id="Phobius"/>
    </source>
</evidence>
<sequence>MNHNPFLAFKKVVLMAEPKEMLLVSILFMFLTTIPSSGVMICFFLSANAQDSTRARPSVPSSGGS</sequence>
<name>A0ABD1MZM4_9FABA</name>
<keyword evidence="1" id="KW-1133">Transmembrane helix</keyword>
<comment type="caution">
    <text evidence="2">The sequence shown here is derived from an EMBL/GenBank/DDBJ whole genome shotgun (WGS) entry which is preliminary data.</text>
</comment>
<protein>
    <submittedName>
        <fullName evidence="2">Uncharacterized protein</fullName>
    </submittedName>
</protein>